<comment type="cofactor">
    <cofactor evidence="2">
        <name>FAD</name>
        <dbReference type="ChEBI" id="CHEBI:57692"/>
    </cofactor>
</comment>
<evidence type="ECO:0000256" key="2">
    <source>
        <dbReference type="ARBA" id="ARBA00001974"/>
    </source>
</evidence>
<dbReference type="PRINTS" id="PR00368">
    <property type="entry name" value="FADPNR"/>
</dbReference>
<dbReference type="RefSeq" id="WP_210088958.1">
    <property type="nucleotide sequence ID" value="NZ_JAGGKG010000008.1"/>
</dbReference>
<dbReference type="Gene3D" id="3.90.700.10">
    <property type="entry name" value="Succinate dehydrogenase/fumarate reductase flavoprotein, catalytic domain"/>
    <property type="match status" value="1"/>
</dbReference>
<dbReference type="PANTHER" id="PTHR43400">
    <property type="entry name" value="FUMARATE REDUCTASE"/>
    <property type="match status" value="1"/>
</dbReference>
<dbReference type="InterPro" id="IPR027477">
    <property type="entry name" value="Succ_DH/fumarate_Rdtase_cat_sf"/>
</dbReference>
<keyword evidence="12" id="KW-1185">Reference proteome</keyword>
<comment type="caution">
    <text evidence="11">The sequence shown here is derived from an EMBL/GenBank/DDBJ whole genome shotgun (WGS) entry which is preliminary data.</text>
</comment>
<dbReference type="InterPro" id="IPR003953">
    <property type="entry name" value="FAD-dep_OxRdtase_2_FAD-bd"/>
</dbReference>
<evidence type="ECO:0000259" key="10">
    <source>
        <dbReference type="SMART" id="SM00900"/>
    </source>
</evidence>
<dbReference type="Pfam" id="PF00890">
    <property type="entry name" value="FAD_binding_2"/>
    <property type="match status" value="1"/>
</dbReference>
<dbReference type="GO" id="GO:0016491">
    <property type="term" value="F:oxidoreductase activity"/>
    <property type="evidence" value="ECO:0007669"/>
    <property type="project" value="UniProtKB-KW"/>
</dbReference>
<comment type="catalytic activity">
    <reaction evidence="9">
        <text>dihydrourocanate + A = urocanate + AH2</text>
        <dbReference type="Rhea" id="RHEA:36059"/>
        <dbReference type="ChEBI" id="CHEBI:13193"/>
        <dbReference type="ChEBI" id="CHEBI:17499"/>
        <dbReference type="ChEBI" id="CHEBI:27247"/>
        <dbReference type="ChEBI" id="CHEBI:72991"/>
        <dbReference type="EC" id="1.3.99.33"/>
    </reaction>
</comment>
<evidence type="ECO:0000256" key="6">
    <source>
        <dbReference type="ARBA" id="ARBA00022630"/>
    </source>
</evidence>
<evidence type="ECO:0000256" key="7">
    <source>
        <dbReference type="ARBA" id="ARBA00022827"/>
    </source>
</evidence>
<dbReference type="Gene3D" id="3.50.50.60">
    <property type="entry name" value="FAD/NAD(P)-binding domain"/>
    <property type="match status" value="1"/>
</dbReference>
<dbReference type="EMBL" id="JAGGKG010000008">
    <property type="protein sequence ID" value="MBP1905324.1"/>
    <property type="molecule type" value="Genomic_DNA"/>
</dbReference>
<name>A0ABS4FSD8_9BACL</name>
<dbReference type="Gene3D" id="3.90.1010.20">
    <property type="match status" value="1"/>
</dbReference>
<dbReference type="Pfam" id="PF04205">
    <property type="entry name" value="FMN_bind"/>
    <property type="match status" value="1"/>
</dbReference>
<evidence type="ECO:0000313" key="11">
    <source>
        <dbReference type="EMBL" id="MBP1905324.1"/>
    </source>
</evidence>
<evidence type="ECO:0000313" key="12">
    <source>
        <dbReference type="Proteomes" id="UP001519272"/>
    </source>
</evidence>
<keyword evidence="6" id="KW-0285">Flavoprotein</keyword>
<dbReference type="InterPro" id="IPR007329">
    <property type="entry name" value="FMN-bd"/>
</dbReference>
<keyword evidence="8 11" id="KW-0560">Oxidoreductase</keyword>
<evidence type="ECO:0000256" key="4">
    <source>
        <dbReference type="ARBA" id="ARBA00013137"/>
    </source>
</evidence>
<comment type="similarity">
    <text evidence="3">Belongs to the FAD-dependent oxidoreductase 2 family. FRD/SDH subfamily.</text>
</comment>
<dbReference type="EC" id="1.3.99.33" evidence="4"/>
<evidence type="ECO:0000256" key="1">
    <source>
        <dbReference type="ARBA" id="ARBA00001917"/>
    </source>
</evidence>
<dbReference type="PROSITE" id="PS51257">
    <property type="entry name" value="PROKAR_LIPOPROTEIN"/>
    <property type="match status" value="1"/>
</dbReference>
<dbReference type="SUPFAM" id="SSF51905">
    <property type="entry name" value="FAD/NAD(P)-binding domain"/>
    <property type="match status" value="1"/>
</dbReference>
<evidence type="ECO:0000256" key="9">
    <source>
        <dbReference type="ARBA" id="ARBA00049922"/>
    </source>
</evidence>
<gene>
    <name evidence="11" type="ORF">J2Z32_001954</name>
</gene>
<evidence type="ECO:0000256" key="8">
    <source>
        <dbReference type="ARBA" id="ARBA00023002"/>
    </source>
</evidence>
<comment type="cofactor">
    <cofactor evidence="1">
        <name>FMN</name>
        <dbReference type="ChEBI" id="CHEBI:58210"/>
    </cofactor>
</comment>
<dbReference type="SUPFAM" id="SSF56425">
    <property type="entry name" value="Succinate dehydrogenase/fumarate reductase flavoprotein, catalytic domain"/>
    <property type="match status" value="1"/>
</dbReference>
<dbReference type="InterPro" id="IPR050315">
    <property type="entry name" value="FAD-oxidoreductase_2"/>
</dbReference>
<accession>A0ABS4FSD8</accession>
<sequence length="620" mass="66186">MRKENLRKVLAVGLMIMLVLSLVGCAGGSNTKKAANSEDGKITFKAGTYKASVDGKNGPIEVEVTFSEHKIEDVKVVNFNETAGVSDASIKKIPEEIVKNQSLKVDAVAGATVTSDALLSAVMDCVKQAGGDPALLNAEVKKEVSTEVVELNSDVVVIGGGAAGISASLRADELGLKTILLEKMSYIGGAISISGGNQVVTLSKLQKEAGVSDDSIDSMVKDFMANGNNKNVPELLTLFATHVGQTTDWLHDYVGIQYDMKGGLHKLAEYAHQRELAYDGNGPGFAKQARKKVEESGVELYVETRAEKLITDENGTVVGVVAKDNTGKTYNIKAKAVIMASGGYGNNKDLLSDDLKSALYYGPTSSTGDGVVMATEKGIDADTRLMEYGKRYPNGVEVSEGIAKSTIAGNIAAFKKSAIIVNSEGKRVINEKSSNRKILETELAQKDKMLYILMDQATFDEFKPNVSEAGISEDNIKEWLQNNGSKTPYFFHADTVEELAKLANMDASVLKSTVDSYNGYVKNGKDKEFDRSPEFMKEAIGAGPYYLVEQKPRFATTMGGLVVNTKFEVMNTSKKAISGLFAAGEVVGGVMGDDSPSGANNAWALTSGKLSAEAVKNSLK</sequence>
<keyword evidence="7" id="KW-0274">FAD</keyword>
<evidence type="ECO:0000256" key="5">
    <source>
        <dbReference type="ARBA" id="ARBA00015872"/>
    </source>
</evidence>
<dbReference type="SMART" id="SM00900">
    <property type="entry name" value="FMN_bind"/>
    <property type="match status" value="1"/>
</dbReference>
<protein>
    <recommendedName>
        <fullName evidence="5">Urocanate reductase</fullName>
        <ecNumber evidence="4">1.3.99.33</ecNumber>
    </recommendedName>
</protein>
<proteinExistence type="inferred from homology"/>
<organism evidence="11 12">
    <name type="scientific">Paenibacillus turicensis</name>
    <dbReference type="NCBI Taxonomy" id="160487"/>
    <lineage>
        <taxon>Bacteria</taxon>
        <taxon>Bacillati</taxon>
        <taxon>Bacillota</taxon>
        <taxon>Bacilli</taxon>
        <taxon>Bacillales</taxon>
        <taxon>Paenibacillaceae</taxon>
        <taxon>Paenibacillus</taxon>
    </lineage>
</organism>
<reference evidence="11 12" key="1">
    <citation type="submission" date="2021-03" db="EMBL/GenBank/DDBJ databases">
        <title>Genomic Encyclopedia of Type Strains, Phase IV (KMG-IV): sequencing the most valuable type-strain genomes for metagenomic binning, comparative biology and taxonomic classification.</title>
        <authorList>
            <person name="Goeker M."/>
        </authorList>
    </citation>
    <scope>NUCLEOTIDE SEQUENCE [LARGE SCALE GENOMIC DNA]</scope>
    <source>
        <strain evidence="11 12">DSM 14349</strain>
    </source>
</reference>
<dbReference type="Proteomes" id="UP001519272">
    <property type="component" value="Unassembled WGS sequence"/>
</dbReference>
<dbReference type="InterPro" id="IPR036188">
    <property type="entry name" value="FAD/NAD-bd_sf"/>
</dbReference>
<evidence type="ECO:0000256" key="3">
    <source>
        <dbReference type="ARBA" id="ARBA00008040"/>
    </source>
</evidence>
<dbReference type="PANTHER" id="PTHR43400:SF7">
    <property type="entry name" value="FAD-DEPENDENT OXIDOREDUCTASE 2 FAD BINDING DOMAIN-CONTAINING PROTEIN"/>
    <property type="match status" value="1"/>
</dbReference>
<feature type="domain" description="FMN-binding" evidence="10">
    <location>
        <begin position="55"/>
        <end position="129"/>
    </location>
</feature>